<protein>
    <submittedName>
        <fullName evidence="1">Uncharacterized protein</fullName>
    </submittedName>
</protein>
<dbReference type="AlphaFoldDB" id="A0A0A9FXF8"/>
<evidence type="ECO:0000313" key="1">
    <source>
        <dbReference type="EMBL" id="JAE17515.1"/>
    </source>
</evidence>
<reference evidence="1" key="2">
    <citation type="journal article" date="2015" name="Data Brief">
        <title>Shoot transcriptome of the giant reed, Arundo donax.</title>
        <authorList>
            <person name="Barrero R.A."/>
            <person name="Guerrero F.D."/>
            <person name="Moolhuijzen P."/>
            <person name="Goolsby J.A."/>
            <person name="Tidwell J."/>
            <person name="Bellgard S.E."/>
            <person name="Bellgard M.I."/>
        </authorList>
    </citation>
    <scope>NUCLEOTIDE SEQUENCE</scope>
    <source>
        <tissue evidence="1">Shoot tissue taken approximately 20 cm above the soil surface</tissue>
    </source>
</reference>
<proteinExistence type="predicted"/>
<name>A0A0A9FXF8_ARUDO</name>
<organism evidence="1">
    <name type="scientific">Arundo donax</name>
    <name type="common">Giant reed</name>
    <name type="synonym">Donax arundinaceus</name>
    <dbReference type="NCBI Taxonomy" id="35708"/>
    <lineage>
        <taxon>Eukaryota</taxon>
        <taxon>Viridiplantae</taxon>
        <taxon>Streptophyta</taxon>
        <taxon>Embryophyta</taxon>
        <taxon>Tracheophyta</taxon>
        <taxon>Spermatophyta</taxon>
        <taxon>Magnoliopsida</taxon>
        <taxon>Liliopsida</taxon>
        <taxon>Poales</taxon>
        <taxon>Poaceae</taxon>
        <taxon>PACMAD clade</taxon>
        <taxon>Arundinoideae</taxon>
        <taxon>Arundineae</taxon>
        <taxon>Arundo</taxon>
    </lineage>
</organism>
<sequence length="100" mass="11338">MISHLGIQHFSPKSQQLWKIKHTDKHKEKNLDIRTGYCSCKQFGKHLTVIFTAPKMNNELQAPCNAITNGHQEVAGHVATHNAPRKALHDGQSCPRWSCR</sequence>
<reference evidence="1" key="1">
    <citation type="submission" date="2014-09" db="EMBL/GenBank/DDBJ databases">
        <authorList>
            <person name="Magalhaes I.L.F."/>
            <person name="Oliveira U."/>
            <person name="Santos F.R."/>
            <person name="Vidigal T.H.D.A."/>
            <person name="Brescovit A.D."/>
            <person name="Santos A.J."/>
        </authorList>
    </citation>
    <scope>NUCLEOTIDE SEQUENCE</scope>
    <source>
        <tissue evidence="1">Shoot tissue taken approximately 20 cm above the soil surface</tissue>
    </source>
</reference>
<dbReference type="EMBL" id="GBRH01180381">
    <property type="protein sequence ID" value="JAE17515.1"/>
    <property type="molecule type" value="Transcribed_RNA"/>
</dbReference>
<accession>A0A0A9FXF8</accession>